<dbReference type="Pfam" id="PF13751">
    <property type="entry name" value="DDE_Tnp_1_6"/>
    <property type="match status" value="1"/>
</dbReference>
<dbReference type="AlphaFoldDB" id="A0A512BYU0"/>
<feature type="domain" description="Transposase InsH N-terminal" evidence="1">
    <location>
        <begin position="16"/>
        <end position="111"/>
    </location>
</feature>
<organism evidence="3 4">
    <name type="scientific">Microvirga aerophila</name>
    <dbReference type="NCBI Taxonomy" id="670291"/>
    <lineage>
        <taxon>Bacteria</taxon>
        <taxon>Pseudomonadati</taxon>
        <taxon>Pseudomonadota</taxon>
        <taxon>Alphaproteobacteria</taxon>
        <taxon>Hyphomicrobiales</taxon>
        <taxon>Methylobacteriaceae</taxon>
        <taxon>Microvirga</taxon>
    </lineage>
</organism>
<evidence type="ECO:0000313" key="3">
    <source>
        <dbReference type="EMBL" id="GEO17113.1"/>
    </source>
</evidence>
<protein>
    <submittedName>
        <fullName evidence="3">Transposase</fullName>
    </submittedName>
</protein>
<keyword evidence="4" id="KW-1185">Reference proteome</keyword>
<dbReference type="RefSeq" id="WP_114188730.1">
    <property type="nucleotide sequence ID" value="NZ_BJYU01000088.1"/>
</dbReference>
<proteinExistence type="predicted"/>
<evidence type="ECO:0000313" key="4">
    <source>
        <dbReference type="Proteomes" id="UP000321085"/>
    </source>
</evidence>
<sequence length="461" mass="51741">MMGMQLAPAQLFYDFCLDDHVPADHLLRRIDRFLDLESVRTALKPFYSSIGRPSVDPELMMRMLIVGDCMGLRSERRLCEEVHLNLAYHWFCRLGLDGNVPDHSTFSRNRHGRFRQSDILRHLFETVVERCLAEGLVGGEGLAVDASLIAADTNKQRSIPGDAWRAQDHGANAHRAVQEYLATLDDAAFGAASEVTPKFVSPSDPAAQWTGAYKGHAFFAYATNYLIDTQHAIILDVEATRAIRQAEVGAARTMLGRTAERFGLKPQHLAADSAYGSAKNLAWLVKTRQTAPHIPVIDKADRTDSTLSRVDFVYDPEQDHYTCPGGKRLVQYRRNFTTPRTGVTKDGVRFYRAKQSDCQSCELKPRCCPNTPRRRVPRDLDEDARDVARALAGTPAFKRSRHHRKKIEMLFAHLKRILKLARLRLLGPNGARDEFLLAATAQNLRRLAKLRPMPGFAGVGA</sequence>
<gene>
    <name evidence="3" type="ORF">MAE02_48090</name>
</gene>
<reference evidence="3 4" key="1">
    <citation type="submission" date="2019-07" db="EMBL/GenBank/DDBJ databases">
        <title>Whole genome shotgun sequence of Microvirga aerophila NBRC 106136.</title>
        <authorList>
            <person name="Hosoyama A."/>
            <person name="Uohara A."/>
            <person name="Ohji S."/>
            <person name="Ichikawa N."/>
        </authorList>
    </citation>
    <scope>NUCLEOTIDE SEQUENCE [LARGE SCALE GENOMIC DNA]</scope>
    <source>
        <strain evidence="3 4">NBRC 106136</strain>
    </source>
</reference>
<dbReference type="PANTHER" id="PTHR33408">
    <property type="entry name" value="TRANSPOSASE"/>
    <property type="match status" value="1"/>
</dbReference>
<evidence type="ECO:0000259" key="1">
    <source>
        <dbReference type="Pfam" id="PF05598"/>
    </source>
</evidence>
<dbReference type="Proteomes" id="UP000321085">
    <property type="component" value="Unassembled WGS sequence"/>
</dbReference>
<comment type="caution">
    <text evidence="3">The sequence shown here is derived from an EMBL/GenBank/DDBJ whole genome shotgun (WGS) entry which is preliminary data.</text>
</comment>
<dbReference type="Pfam" id="PF05598">
    <property type="entry name" value="DUF772"/>
    <property type="match status" value="1"/>
</dbReference>
<dbReference type="InterPro" id="IPR008490">
    <property type="entry name" value="Transposase_InsH_N"/>
</dbReference>
<name>A0A512BYU0_9HYPH</name>
<accession>A0A512BYU0</accession>
<feature type="domain" description="Transposase DDE" evidence="2">
    <location>
        <begin position="322"/>
        <end position="448"/>
    </location>
</feature>
<dbReference type="OrthoDB" id="9774608at2"/>
<dbReference type="PANTHER" id="PTHR33408:SF2">
    <property type="entry name" value="TRANSPOSASE DDE DOMAIN-CONTAINING PROTEIN"/>
    <property type="match status" value="1"/>
</dbReference>
<dbReference type="EMBL" id="BJYU01000088">
    <property type="protein sequence ID" value="GEO17113.1"/>
    <property type="molecule type" value="Genomic_DNA"/>
</dbReference>
<dbReference type="InterPro" id="IPR025668">
    <property type="entry name" value="Tnp_DDE_dom"/>
</dbReference>
<evidence type="ECO:0000259" key="2">
    <source>
        <dbReference type="Pfam" id="PF13751"/>
    </source>
</evidence>